<sequence length="256" mass="28978">MANKGNYRQDAIMKLLLQKKAVAVDELSKLFSVTPTTIRRDLLELEANHQIRRSRGYAFLNEDYNNDDNRYRIGMFQSEKQRIAKRALQMIDNHYSILLDSGTTILELAKELNVHKELNNSCIITNGLDVALSLSNFSTVSMPPGVVHHYSKTIYGVQTKEFFSGIHADIAFIGSCGILHTTGPTISTPFLLDIKQKMVQVSNKVVLLIDSSKFLSSGFYPFCDFREIDTIITVETEENKENIDKLREQGIEIILA</sequence>
<dbReference type="PROSITE" id="PS51000">
    <property type="entry name" value="HTH_DEOR_2"/>
    <property type="match status" value="1"/>
</dbReference>
<keyword evidence="3" id="KW-0804">Transcription</keyword>
<dbReference type="GO" id="GO:0003677">
    <property type="term" value="F:DNA binding"/>
    <property type="evidence" value="ECO:0007669"/>
    <property type="project" value="UniProtKB-KW"/>
</dbReference>
<dbReference type="GO" id="GO:0003700">
    <property type="term" value="F:DNA-binding transcription factor activity"/>
    <property type="evidence" value="ECO:0007669"/>
    <property type="project" value="InterPro"/>
</dbReference>
<gene>
    <name evidence="5" type="ORF">IAA17_07685</name>
</gene>
<dbReference type="InterPro" id="IPR018356">
    <property type="entry name" value="Tscrpt_reg_HTH_DeoR_CS"/>
</dbReference>
<dbReference type="PROSITE" id="PS00894">
    <property type="entry name" value="HTH_DEOR_1"/>
    <property type="match status" value="1"/>
</dbReference>
<dbReference type="SUPFAM" id="SSF100950">
    <property type="entry name" value="NagB/RpiA/CoA transferase-like"/>
    <property type="match status" value="1"/>
</dbReference>
<dbReference type="InterPro" id="IPR001034">
    <property type="entry name" value="DeoR_HTH"/>
</dbReference>
<dbReference type="EMBL" id="DXBC01000121">
    <property type="protein sequence ID" value="HIZ79653.1"/>
    <property type="molecule type" value="Genomic_DNA"/>
</dbReference>
<feature type="domain" description="HTH deoR-type" evidence="4">
    <location>
        <begin position="5"/>
        <end position="60"/>
    </location>
</feature>
<reference evidence="5" key="2">
    <citation type="submission" date="2021-04" db="EMBL/GenBank/DDBJ databases">
        <authorList>
            <person name="Gilroy R."/>
        </authorList>
    </citation>
    <scope>NUCLEOTIDE SEQUENCE</scope>
    <source>
        <strain evidence="5">ChiBcec1-1093</strain>
    </source>
</reference>
<dbReference type="Gene3D" id="3.40.50.1360">
    <property type="match status" value="1"/>
</dbReference>
<dbReference type="InterPro" id="IPR037171">
    <property type="entry name" value="NagB/RpiA_transferase-like"/>
</dbReference>
<evidence type="ECO:0000256" key="1">
    <source>
        <dbReference type="ARBA" id="ARBA00023015"/>
    </source>
</evidence>
<keyword evidence="1" id="KW-0805">Transcription regulation</keyword>
<proteinExistence type="predicted"/>
<accession>A0A9D2GI64</accession>
<reference evidence="5" key="1">
    <citation type="journal article" date="2021" name="PeerJ">
        <title>Extensive microbial diversity within the chicken gut microbiome revealed by metagenomics and culture.</title>
        <authorList>
            <person name="Gilroy R."/>
            <person name="Ravi A."/>
            <person name="Getino M."/>
            <person name="Pursley I."/>
            <person name="Horton D.L."/>
            <person name="Alikhan N.F."/>
            <person name="Baker D."/>
            <person name="Gharbi K."/>
            <person name="Hall N."/>
            <person name="Watson M."/>
            <person name="Adriaenssens E.M."/>
            <person name="Foster-Nyarko E."/>
            <person name="Jarju S."/>
            <person name="Secka A."/>
            <person name="Antonio M."/>
            <person name="Oren A."/>
            <person name="Chaudhuri R.R."/>
            <person name="La Ragione R."/>
            <person name="Hildebrand F."/>
            <person name="Pallen M.J."/>
        </authorList>
    </citation>
    <scope>NUCLEOTIDE SEQUENCE</scope>
    <source>
        <strain evidence="5">ChiBcec1-1093</strain>
    </source>
</reference>
<dbReference type="SMART" id="SM00420">
    <property type="entry name" value="HTH_DEOR"/>
    <property type="match status" value="1"/>
</dbReference>
<dbReference type="InterPro" id="IPR036388">
    <property type="entry name" value="WH-like_DNA-bd_sf"/>
</dbReference>
<dbReference type="Pfam" id="PF08220">
    <property type="entry name" value="HTH_DeoR"/>
    <property type="match status" value="1"/>
</dbReference>
<dbReference type="PANTHER" id="PTHR30363:SF51">
    <property type="entry name" value="HTH-TYPE TRANSCRIPTIONAL REPRESSOR GLCR"/>
    <property type="match status" value="1"/>
</dbReference>
<dbReference type="InterPro" id="IPR014036">
    <property type="entry name" value="DeoR-like_C"/>
</dbReference>
<organism evidence="5 6">
    <name type="scientific">Candidatus Lachnoclostridium stercorigallinarum</name>
    <dbReference type="NCBI Taxonomy" id="2838634"/>
    <lineage>
        <taxon>Bacteria</taxon>
        <taxon>Bacillati</taxon>
        <taxon>Bacillota</taxon>
        <taxon>Clostridia</taxon>
        <taxon>Lachnospirales</taxon>
        <taxon>Lachnospiraceae</taxon>
    </lineage>
</organism>
<evidence type="ECO:0000313" key="5">
    <source>
        <dbReference type="EMBL" id="HIZ79653.1"/>
    </source>
</evidence>
<evidence type="ECO:0000313" key="6">
    <source>
        <dbReference type="Proteomes" id="UP000824101"/>
    </source>
</evidence>
<dbReference type="PANTHER" id="PTHR30363">
    <property type="entry name" value="HTH-TYPE TRANSCRIPTIONAL REGULATOR SRLR-RELATED"/>
    <property type="match status" value="1"/>
</dbReference>
<evidence type="ECO:0000259" key="4">
    <source>
        <dbReference type="PROSITE" id="PS51000"/>
    </source>
</evidence>
<dbReference type="AlphaFoldDB" id="A0A9D2GI64"/>
<evidence type="ECO:0000256" key="2">
    <source>
        <dbReference type="ARBA" id="ARBA00023125"/>
    </source>
</evidence>
<dbReference type="SMART" id="SM01134">
    <property type="entry name" value="DeoRC"/>
    <property type="match status" value="1"/>
</dbReference>
<dbReference type="InterPro" id="IPR036390">
    <property type="entry name" value="WH_DNA-bd_sf"/>
</dbReference>
<dbReference type="InterPro" id="IPR050313">
    <property type="entry name" value="Carb_Metab_HTH_regulators"/>
</dbReference>
<dbReference type="Proteomes" id="UP000824101">
    <property type="component" value="Unassembled WGS sequence"/>
</dbReference>
<dbReference type="Gene3D" id="1.10.10.10">
    <property type="entry name" value="Winged helix-like DNA-binding domain superfamily/Winged helix DNA-binding domain"/>
    <property type="match status" value="1"/>
</dbReference>
<dbReference type="Pfam" id="PF00455">
    <property type="entry name" value="DeoRC"/>
    <property type="match status" value="1"/>
</dbReference>
<dbReference type="SUPFAM" id="SSF46785">
    <property type="entry name" value="Winged helix' DNA-binding domain"/>
    <property type="match status" value="1"/>
</dbReference>
<comment type="caution">
    <text evidence="5">The sequence shown here is derived from an EMBL/GenBank/DDBJ whole genome shotgun (WGS) entry which is preliminary data.</text>
</comment>
<dbReference type="PRINTS" id="PR00037">
    <property type="entry name" value="HTHLACR"/>
</dbReference>
<name>A0A9D2GI64_9FIRM</name>
<protein>
    <submittedName>
        <fullName evidence="5">DeoR/GlpR family DNA-binding transcription regulator</fullName>
    </submittedName>
</protein>
<evidence type="ECO:0000256" key="3">
    <source>
        <dbReference type="ARBA" id="ARBA00023163"/>
    </source>
</evidence>
<keyword evidence="2 5" id="KW-0238">DNA-binding</keyword>